<dbReference type="Gene3D" id="3.80.10.10">
    <property type="entry name" value="Ribonuclease Inhibitor"/>
    <property type="match status" value="1"/>
</dbReference>
<evidence type="ECO:0008006" key="3">
    <source>
        <dbReference type="Google" id="ProtNLM"/>
    </source>
</evidence>
<gene>
    <name evidence="1" type="ORF">NLI96_g3277</name>
</gene>
<evidence type="ECO:0000313" key="1">
    <source>
        <dbReference type="EMBL" id="KAJ3487795.1"/>
    </source>
</evidence>
<dbReference type="InterPro" id="IPR032675">
    <property type="entry name" value="LRR_dom_sf"/>
</dbReference>
<reference evidence="1" key="1">
    <citation type="submission" date="2022-07" db="EMBL/GenBank/DDBJ databases">
        <title>Genome Sequence of Physisporinus lineatus.</title>
        <authorList>
            <person name="Buettner E."/>
        </authorList>
    </citation>
    <scope>NUCLEOTIDE SEQUENCE</scope>
    <source>
        <strain evidence="1">VT162</strain>
    </source>
</reference>
<dbReference type="EMBL" id="JANAWD010000082">
    <property type="protein sequence ID" value="KAJ3487795.1"/>
    <property type="molecule type" value="Genomic_DNA"/>
</dbReference>
<name>A0AAD5V6P2_9APHY</name>
<protein>
    <recommendedName>
        <fullName evidence="3">F-box domain-containing protein</fullName>
    </recommendedName>
</protein>
<keyword evidence="2" id="KW-1185">Reference proteome</keyword>
<accession>A0AAD5V6P2</accession>
<dbReference type="AlphaFoldDB" id="A0AAD5V6P2"/>
<comment type="caution">
    <text evidence="1">The sequence shown here is derived from an EMBL/GenBank/DDBJ whole genome shotgun (WGS) entry which is preliminary data.</text>
</comment>
<evidence type="ECO:0000313" key="2">
    <source>
        <dbReference type="Proteomes" id="UP001212997"/>
    </source>
</evidence>
<proteinExistence type="predicted"/>
<sequence length="426" mass="48366">MEHLSDTPQSSSLLEGKHLAHESDPVEDFPLPITFLKPEMGLPVELWLYIITFSASDPLSLNALSLTCRCFRYPAQDMIADLDFRHLDPTSYSSIHELVGDIRDSPELSLCINILILRPGSQATGVTSLSLIPHQLSKKLIKLRELRMQNIAQELIPHPSTWSLLGRTLPNITTLDLFSVRFSSFKDLSTLLTSLSSLSVLRMSRISCTTIQIPPVIVRGPKKRCLRLTELTVSYFITLSEQLFFDIFTRWFLGSNAQVPGNIEFFTPLASNPPLRNLLVGLREHVQSLEIWCLNLKTPDGEMEYEDIGQQRWTAVFKCQFPQLREIQLRLVSKHDVSLVQALLACNMSQLPDIKLTIATSQGAVDSYTWRTLDILFSAKYTMSRIRYGSRSHLSISFGSLKRNAESMLPLILSLGRDTWFIMLRR</sequence>
<dbReference type="SUPFAM" id="SSF52047">
    <property type="entry name" value="RNI-like"/>
    <property type="match status" value="1"/>
</dbReference>
<organism evidence="1 2">
    <name type="scientific">Meripilus lineatus</name>
    <dbReference type="NCBI Taxonomy" id="2056292"/>
    <lineage>
        <taxon>Eukaryota</taxon>
        <taxon>Fungi</taxon>
        <taxon>Dikarya</taxon>
        <taxon>Basidiomycota</taxon>
        <taxon>Agaricomycotina</taxon>
        <taxon>Agaricomycetes</taxon>
        <taxon>Polyporales</taxon>
        <taxon>Meripilaceae</taxon>
        <taxon>Meripilus</taxon>
    </lineage>
</organism>
<dbReference type="Proteomes" id="UP001212997">
    <property type="component" value="Unassembled WGS sequence"/>
</dbReference>